<protein>
    <submittedName>
        <fullName evidence="1">Uncharacterized protein</fullName>
    </submittedName>
</protein>
<dbReference type="Proteomes" id="UP000298424">
    <property type="component" value="Unassembled WGS sequence"/>
</dbReference>
<proteinExistence type="predicted"/>
<accession>A0A4R8ZAI9</accession>
<name>A0A4R8ZAI9_9MICO</name>
<evidence type="ECO:0000313" key="2">
    <source>
        <dbReference type="Proteomes" id="UP000298424"/>
    </source>
</evidence>
<dbReference type="AlphaFoldDB" id="A0A4R8ZAI9"/>
<reference evidence="1 2" key="1">
    <citation type="submission" date="2019-03" db="EMBL/GenBank/DDBJ databases">
        <title>Genomics of glacier-inhabiting Cryobacterium strains.</title>
        <authorList>
            <person name="Liu Q."/>
            <person name="Xin Y.-H."/>
        </authorList>
    </citation>
    <scope>NUCLEOTIDE SEQUENCE [LARGE SCALE GENOMIC DNA]</scope>
    <source>
        <strain evidence="1 2">TMT1-1</strain>
    </source>
</reference>
<sequence length="127" mass="14435">MLRQLEHYSDRLTTEIMVGFAQFAFANRVTVAWPDIELMLLHHVPPRPIVKLMVDHLDDLPAAELLTVLQKLGNEYARVPGRQRQATLPADDAHAALVQRLQKVRLVGRCVPDKQPGYVRVFIKYGA</sequence>
<comment type="caution">
    <text evidence="1">The sequence shown here is derived from an EMBL/GenBank/DDBJ whole genome shotgun (WGS) entry which is preliminary data.</text>
</comment>
<gene>
    <name evidence="1" type="ORF">E3T27_13575</name>
</gene>
<evidence type="ECO:0000313" key="1">
    <source>
        <dbReference type="EMBL" id="TFD23834.1"/>
    </source>
</evidence>
<dbReference type="RefSeq" id="WP_134573362.1">
    <property type="nucleotide sequence ID" value="NZ_SOGT01000015.1"/>
</dbReference>
<organism evidence="1 2">
    <name type="scientific">Cryobacterium lyxosi</name>
    <dbReference type="NCBI Taxonomy" id="1259228"/>
    <lineage>
        <taxon>Bacteria</taxon>
        <taxon>Bacillati</taxon>
        <taxon>Actinomycetota</taxon>
        <taxon>Actinomycetes</taxon>
        <taxon>Micrococcales</taxon>
        <taxon>Microbacteriaceae</taxon>
        <taxon>Cryobacterium</taxon>
    </lineage>
</organism>
<keyword evidence="2" id="KW-1185">Reference proteome</keyword>
<dbReference type="EMBL" id="SOGT01000015">
    <property type="protein sequence ID" value="TFD23834.1"/>
    <property type="molecule type" value="Genomic_DNA"/>
</dbReference>